<dbReference type="Proteomes" id="UP000827084">
    <property type="component" value="Chromosome"/>
</dbReference>
<dbReference type="PROSITE" id="PS50005">
    <property type="entry name" value="TPR"/>
    <property type="match status" value="1"/>
</dbReference>
<dbReference type="Gene3D" id="1.25.40.10">
    <property type="entry name" value="Tetratricopeptide repeat domain"/>
    <property type="match status" value="2"/>
</dbReference>
<protein>
    <submittedName>
        <fullName evidence="4">Uncharacterized protein</fullName>
    </submittedName>
</protein>
<feature type="chain" id="PRO_5046170278" evidence="3">
    <location>
        <begin position="38"/>
        <end position="757"/>
    </location>
</feature>
<evidence type="ECO:0000313" key="5">
    <source>
        <dbReference type="Proteomes" id="UP000827084"/>
    </source>
</evidence>
<keyword evidence="2" id="KW-0472">Membrane</keyword>
<sequence>MRHKLNTSSKVAKQNRAFMLKKTTLLCLSLFSPMLLACGPDFPLQLTQDRQGNLIYLPQTSFSQQLTSLAKPLPWQYQDAAASQEYLWDEVNHRYLSQTRAFEHTELSEAHLAQVNTLRNAQGPVEAEQMATELDQMLPQALIWYTLGAVAFDAKDYDRASRYFTKVIELPEQERASRSLWALYSLSRIELILSKTSSDPEHFNRANAYLMQLQTEVAQGAADPLRLSLSSLGEQAYILLHQGQALSQSADTDEPHTTRQVTLDPAALDKAIALYATQSAQGDSSGYDSLLMLSRTLMTKETAELKPLLQQASIQQLLIAYWQSSTNEFAYDGQLSEMGLKIASILKVFPTDGLQLTQGDKLAAIYYQLGDYASAERLLGLAPKSGLSWWLTAKLMLQKGDKTEAAKAYAQAVHHFPAQNTPIATDTQETQQQAIHADEEQATYCRIRAEQGVLSLERGEYIDALQQLLASGNEYWQDIAYVAERVLTTAELKQFIDKQVPSIAFDYPKDSDWYDSIEPINNQLRYLLGRRLLREGALKEAPAYFPNPNMNASAQAYGKALTTAQHAKGIESAKAYWTAAELARHQGMEILGFELAPDYAIYQGMFDLTGWNEAAKLAEQEQQRINASQAIPDKRFHYRYQAAELANKAADLVPHNSQAYAALLCQATGWILYRDNELALRYYQKYVANGPFVPWAENFGLQCQTPDFDSAIKREQANQAAKWNALYHKLKKPVVFGLLTITGLMGVWWIRRRKTKH</sequence>
<keyword evidence="1" id="KW-0802">TPR repeat</keyword>
<keyword evidence="3" id="KW-0732">Signal</keyword>
<keyword evidence="2" id="KW-0812">Transmembrane</keyword>
<feature type="repeat" description="TPR" evidence="1">
    <location>
        <begin position="141"/>
        <end position="174"/>
    </location>
</feature>
<dbReference type="InterPro" id="IPR019734">
    <property type="entry name" value="TPR_rpt"/>
</dbReference>
<dbReference type="SMART" id="SM00028">
    <property type="entry name" value="TPR"/>
    <property type="match status" value="2"/>
</dbReference>
<evidence type="ECO:0000313" key="4">
    <source>
        <dbReference type="EMBL" id="QYX73704.1"/>
    </source>
</evidence>
<name>A0ABX8XDM2_SHEPU</name>
<evidence type="ECO:0000256" key="2">
    <source>
        <dbReference type="SAM" id="Phobius"/>
    </source>
</evidence>
<dbReference type="EMBL" id="CP080635">
    <property type="protein sequence ID" value="QYX73704.1"/>
    <property type="molecule type" value="Genomic_DNA"/>
</dbReference>
<dbReference type="GeneID" id="67442508"/>
<dbReference type="RefSeq" id="WP_025008570.1">
    <property type="nucleotide sequence ID" value="NZ_BMPK01000004.1"/>
</dbReference>
<feature type="signal peptide" evidence="3">
    <location>
        <begin position="1"/>
        <end position="37"/>
    </location>
</feature>
<evidence type="ECO:0000256" key="3">
    <source>
        <dbReference type="SAM" id="SignalP"/>
    </source>
</evidence>
<keyword evidence="2" id="KW-1133">Transmembrane helix</keyword>
<keyword evidence="5" id="KW-1185">Reference proteome</keyword>
<evidence type="ECO:0000256" key="1">
    <source>
        <dbReference type="PROSITE-ProRule" id="PRU00339"/>
    </source>
</evidence>
<proteinExistence type="predicted"/>
<feature type="transmembrane region" description="Helical" evidence="2">
    <location>
        <begin position="734"/>
        <end position="750"/>
    </location>
</feature>
<reference evidence="4 5" key="1">
    <citation type="submission" date="2021-08" db="EMBL/GenBank/DDBJ databases">
        <title>Shewanella putrefaciens YZ-J, complete genome.</title>
        <authorList>
            <person name="Yi Z."/>
        </authorList>
    </citation>
    <scope>NUCLEOTIDE SEQUENCE [LARGE SCALE GENOMIC DNA]</scope>
    <source>
        <strain evidence="4 5">YZ-J</strain>
    </source>
</reference>
<accession>A0ABX8XDM2</accession>
<gene>
    <name evidence="4" type="ORF">K3G22_04570</name>
</gene>
<dbReference type="InterPro" id="IPR011990">
    <property type="entry name" value="TPR-like_helical_dom_sf"/>
</dbReference>
<dbReference type="SUPFAM" id="SSF48452">
    <property type="entry name" value="TPR-like"/>
    <property type="match status" value="1"/>
</dbReference>
<organism evidence="4 5">
    <name type="scientific">Shewanella putrefaciens</name>
    <name type="common">Pseudomonas putrefaciens</name>
    <dbReference type="NCBI Taxonomy" id="24"/>
    <lineage>
        <taxon>Bacteria</taxon>
        <taxon>Pseudomonadati</taxon>
        <taxon>Pseudomonadota</taxon>
        <taxon>Gammaproteobacteria</taxon>
        <taxon>Alteromonadales</taxon>
        <taxon>Shewanellaceae</taxon>
        <taxon>Shewanella</taxon>
    </lineage>
</organism>